<keyword evidence="1" id="KW-0378">Hydrolase</keyword>
<accession>A0A2I0K4K4</accession>
<comment type="caution">
    <text evidence="4">The sequence shown here is derived from an EMBL/GenBank/DDBJ whole genome shotgun (WGS) entry which is preliminary data.</text>
</comment>
<keyword evidence="5" id="KW-1185">Reference proteome</keyword>
<dbReference type="GO" id="GO:0005576">
    <property type="term" value="C:extracellular region"/>
    <property type="evidence" value="ECO:0007669"/>
    <property type="project" value="TreeGrafter"/>
</dbReference>
<keyword evidence="3" id="KW-0732">Signal</keyword>
<dbReference type="SUPFAM" id="SSF51445">
    <property type="entry name" value="(Trans)glycosidases"/>
    <property type="match status" value="1"/>
</dbReference>
<evidence type="ECO:0000256" key="1">
    <source>
        <dbReference type="ARBA" id="ARBA00022801"/>
    </source>
</evidence>
<name>A0A2I0K4K4_PUNGR</name>
<gene>
    <name evidence="4" type="ORF">CRG98_016141</name>
</gene>
<evidence type="ECO:0008006" key="6">
    <source>
        <dbReference type="Google" id="ProtNLM"/>
    </source>
</evidence>
<dbReference type="PANTHER" id="PTHR45708:SF49">
    <property type="entry name" value="ENDOCHITINASE"/>
    <property type="match status" value="1"/>
</dbReference>
<dbReference type="PANTHER" id="PTHR45708">
    <property type="entry name" value="ENDOCHITINASE"/>
    <property type="match status" value="1"/>
</dbReference>
<feature type="chain" id="PRO_5014130701" description="GH18 domain-containing protein" evidence="3">
    <location>
        <begin position="28"/>
        <end position="130"/>
    </location>
</feature>
<evidence type="ECO:0000313" key="4">
    <source>
        <dbReference type="EMBL" id="PKI63474.1"/>
    </source>
</evidence>
<organism evidence="4 5">
    <name type="scientific">Punica granatum</name>
    <name type="common">Pomegranate</name>
    <dbReference type="NCBI Taxonomy" id="22663"/>
    <lineage>
        <taxon>Eukaryota</taxon>
        <taxon>Viridiplantae</taxon>
        <taxon>Streptophyta</taxon>
        <taxon>Embryophyta</taxon>
        <taxon>Tracheophyta</taxon>
        <taxon>Spermatophyta</taxon>
        <taxon>Magnoliopsida</taxon>
        <taxon>eudicotyledons</taxon>
        <taxon>Gunneridae</taxon>
        <taxon>Pentapetalae</taxon>
        <taxon>rosids</taxon>
        <taxon>malvids</taxon>
        <taxon>Myrtales</taxon>
        <taxon>Lythraceae</taxon>
        <taxon>Punica</taxon>
    </lineage>
</organism>
<reference evidence="4 5" key="1">
    <citation type="submission" date="2017-11" db="EMBL/GenBank/DDBJ databases">
        <title>De-novo sequencing of pomegranate (Punica granatum L.) genome.</title>
        <authorList>
            <person name="Akparov Z."/>
            <person name="Amiraslanov A."/>
            <person name="Hajiyeva S."/>
            <person name="Abbasov M."/>
            <person name="Kaur K."/>
            <person name="Hamwieh A."/>
            <person name="Solovyev V."/>
            <person name="Salamov A."/>
            <person name="Braich B."/>
            <person name="Kosarev P."/>
            <person name="Mahmoud A."/>
            <person name="Hajiyev E."/>
            <person name="Babayeva S."/>
            <person name="Izzatullayeva V."/>
            <person name="Mammadov A."/>
            <person name="Mammadov A."/>
            <person name="Sharifova S."/>
            <person name="Ojaghi J."/>
            <person name="Eynullazada K."/>
            <person name="Bayramov B."/>
            <person name="Abdulazimova A."/>
            <person name="Shahmuradov I."/>
        </authorList>
    </citation>
    <scope>NUCLEOTIDE SEQUENCE [LARGE SCALE GENOMIC DNA]</scope>
    <source>
        <strain evidence="5">cv. AG2017</strain>
        <tissue evidence="4">Leaf</tissue>
    </source>
</reference>
<evidence type="ECO:0000256" key="3">
    <source>
        <dbReference type="SAM" id="SignalP"/>
    </source>
</evidence>
<dbReference type="EMBL" id="PGOL01000888">
    <property type="protein sequence ID" value="PKI63474.1"/>
    <property type="molecule type" value="Genomic_DNA"/>
</dbReference>
<dbReference type="STRING" id="22663.A0A2I0K4K4"/>
<proteinExistence type="predicted"/>
<evidence type="ECO:0000313" key="5">
    <source>
        <dbReference type="Proteomes" id="UP000233551"/>
    </source>
</evidence>
<evidence type="ECO:0000256" key="2">
    <source>
        <dbReference type="ARBA" id="ARBA00023295"/>
    </source>
</evidence>
<dbReference type="AlphaFoldDB" id="A0A2I0K4K4"/>
<dbReference type="InterPro" id="IPR017853">
    <property type="entry name" value="GH"/>
</dbReference>
<dbReference type="Proteomes" id="UP000233551">
    <property type="component" value="Unassembled WGS sequence"/>
</dbReference>
<keyword evidence="2" id="KW-0326">Glycosidase</keyword>
<dbReference type="Gene3D" id="3.20.20.80">
    <property type="entry name" value="Glycosidases"/>
    <property type="match status" value="1"/>
</dbReference>
<sequence length="130" mass="13968">MASRFPASVELASLALLILAEPQPNLAGHCDPSVGACTALSSQIKSCQKKGIKVMLLIGGQAGWSQRDDLARFLPGYSSRGKKVYLTAAPQCPSPMRTTTLCVSTSREMWQTSRIPGSSGLRPFLPKRFS</sequence>
<dbReference type="GO" id="GO:0004568">
    <property type="term" value="F:chitinase activity"/>
    <property type="evidence" value="ECO:0007669"/>
    <property type="project" value="TreeGrafter"/>
</dbReference>
<dbReference type="InterPro" id="IPR050542">
    <property type="entry name" value="Glycosyl_Hydrlase18_Chitinase"/>
</dbReference>
<feature type="signal peptide" evidence="3">
    <location>
        <begin position="1"/>
        <end position="27"/>
    </location>
</feature>
<protein>
    <recommendedName>
        <fullName evidence="6">GH18 domain-containing protein</fullName>
    </recommendedName>
</protein>